<dbReference type="Proteomes" id="UP000219252">
    <property type="component" value="Unassembled WGS sequence"/>
</dbReference>
<keyword evidence="1" id="KW-0175">Coiled coil</keyword>
<dbReference type="OrthoDB" id="2989636at2"/>
<accession>A0A285UDU3</accession>
<dbReference type="InterPro" id="IPR052928">
    <property type="entry name" value="Desiccation-related_membrane"/>
</dbReference>
<evidence type="ECO:0000256" key="1">
    <source>
        <dbReference type="SAM" id="Coils"/>
    </source>
</evidence>
<evidence type="ECO:0000313" key="3">
    <source>
        <dbReference type="Proteomes" id="UP000219252"/>
    </source>
</evidence>
<gene>
    <name evidence="2" type="ORF">SAMN05877842_10764</name>
</gene>
<dbReference type="Pfam" id="PF12732">
    <property type="entry name" value="YtxH"/>
    <property type="match status" value="1"/>
</dbReference>
<name>A0A285UDU3_9BACL</name>
<dbReference type="InterPro" id="IPR024623">
    <property type="entry name" value="YtxH"/>
</dbReference>
<protein>
    <submittedName>
        <fullName evidence="2">Gas vesicle protein</fullName>
    </submittedName>
</protein>
<proteinExistence type="predicted"/>
<dbReference type="AlphaFoldDB" id="A0A285UDU3"/>
<sequence length="121" mass="13506">MKAKTFFIGVTVGLIGGLAATIFTTPQSGEQFRSTVTRNAKTTKENLHDVKQQVSYLKDSIIELKNEAKNNIPKIISDLKTSISKFNQEIEPDATKLKEELDELQNSIAEIENNLNKLAKK</sequence>
<dbReference type="RefSeq" id="WP_097149657.1">
    <property type="nucleotide sequence ID" value="NZ_OBQC01000007.1"/>
</dbReference>
<dbReference type="PANTHER" id="PTHR35792">
    <property type="entry name" value="GENERAL STRESS PROTEIN"/>
    <property type="match status" value="1"/>
</dbReference>
<reference evidence="3" key="1">
    <citation type="submission" date="2017-08" db="EMBL/GenBank/DDBJ databases">
        <authorList>
            <person name="Varghese N."/>
            <person name="Submissions S."/>
        </authorList>
    </citation>
    <scope>NUCLEOTIDE SEQUENCE [LARGE SCALE GENOMIC DNA]</scope>
    <source>
        <strain evidence="3">JC23</strain>
    </source>
</reference>
<dbReference type="PANTHER" id="PTHR35792:SF3">
    <property type="entry name" value="IG HYPOTHETICAL 17707"/>
    <property type="match status" value="1"/>
</dbReference>
<feature type="coiled-coil region" evidence="1">
    <location>
        <begin position="47"/>
        <end position="121"/>
    </location>
</feature>
<dbReference type="Gene3D" id="1.20.1480.30">
    <property type="entry name" value="Designed four-helix bundle protein"/>
    <property type="match status" value="1"/>
</dbReference>
<organism evidence="2 3">
    <name type="scientific">Ureibacillus acetophenoni</name>
    <dbReference type="NCBI Taxonomy" id="614649"/>
    <lineage>
        <taxon>Bacteria</taxon>
        <taxon>Bacillati</taxon>
        <taxon>Bacillota</taxon>
        <taxon>Bacilli</taxon>
        <taxon>Bacillales</taxon>
        <taxon>Caryophanaceae</taxon>
        <taxon>Ureibacillus</taxon>
    </lineage>
</organism>
<dbReference type="EMBL" id="OBQC01000007">
    <property type="protein sequence ID" value="SOC40085.1"/>
    <property type="molecule type" value="Genomic_DNA"/>
</dbReference>
<evidence type="ECO:0000313" key="2">
    <source>
        <dbReference type="EMBL" id="SOC40085.1"/>
    </source>
</evidence>
<keyword evidence="3" id="KW-1185">Reference proteome</keyword>